<keyword evidence="1 4" id="KW-0489">Methyltransferase</keyword>
<dbReference type="InterPro" id="IPR029063">
    <property type="entry name" value="SAM-dependent_MTases_sf"/>
</dbReference>
<dbReference type="RefSeq" id="WP_091351196.1">
    <property type="nucleotide sequence ID" value="NZ_FOIF01000043.1"/>
</dbReference>
<dbReference type="Proteomes" id="UP000243819">
    <property type="component" value="Unassembled WGS sequence"/>
</dbReference>
<feature type="domain" description="Release factor glutamine methyltransferase N-terminal" evidence="6">
    <location>
        <begin position="7"/>
        <end position="76"/>
    </location>
</feature>
<evidence type="ECO:0000313" key="7">
    <source>
        <dbReference type="EMBL" id="SET07859.1"/>
    </source>
</evidence>
<dbReference type="GO" id="GO:0032259">
    <property type="term" value="P:methylation"/>
    <property type="evidence" value="ECO:0007669"/>
    <property type="project" value="UniProtKB-KW"/>
</dbReference>
<evidence type="ECO:0000256" key="1">
    <source>
        <dbReference type="ARBA" id="ARBA00022603"/>
    </source>
</evidence>
<dbReference type="InterPro" id="IPR050320">
    <property type="entry name" value="N5-glutamine_MTase"/>
</dbReference>
<dbReference type="GO" id="GO:0102559">
    <property type="term" value="F:peptide chain release factor N(5)-glutamine methyltransferase activity"/>
    <property type="evidence" value="ECO:0007669"/>
    <property type="project" value="UniProtKB-EC"/>
</dbReference>
<dbReference type="InterPro" id="IPR041698">
    <property type="entry name" value="Methyltransf_25"/>
</dbReference>
<dbReference type="Gene3D" id="1.10.8.10">
    <property type="entry name" value="DNA helicase RuvA subunit, C-terminal domain"/>
    <property type="match status" value="1"/>
</dbReference>
<organism evidence="7 8">
    <name type="scientific">Anaerobranca gottschalkii DSM 13577</name>
    <dbReference type="NCBI Taxonomy" id="1120990"/>
    <lineage>
        <taxon>Bacteria</taxon>
        <taxon>Bacillati</taxon>
        <taxon>Bacillota</taxon>
        <taxon>Clostridia</taxon>
        <taxon>Eubacteriales</taxon>
        <taxon>Proteinivoracaceae</taxon>
        <taxon>Anaerobranca</taxon>
    </lineage>
</organism>
<feature type="binding site" evidence="4">
    <location>
        <position position="146"/>
    </location>
    <ligand>
        <name>S-adenosyl-L-methionine</name>
        <dbReference type="ChEBI" id="CHEBI:59789"/>
    </ligand>
</feature>
<dbReference type="SUPFAM" id="SSF53335">
    <property type="entry name" value="S-adenosyl-L-methionine-dependent methyltransferases"/>
    <property type="match status" value="1"/>
</dbReference>
<dbReference type="EMBL" id="FOIF01000043">
    <property type="protein sequence ID" value="SET07859.1"/>
    <property type="molecule type" value="Genomic_DNA"/>
</dbReference>
<name>A0A1I0BLP1_9FIRM</name>
<dbReference type="Pfam" id="PF17827">
    <property type="entry name" value="PrmC_N"/>
    <property type="match status" value="1"/>
</dbReference>
<evidence type="ECO:0000256" key="3">
    <source>
        <dbReference type="ARBA" id="ARBA00022691"/>
    </source>
</evidence>
<dbReference type="HAMAP" id="MF_02126">
    <property type="entry name" value="RF_methyltr_PrmC"/>
    <property type="match status" value="1"/>
</dbReference>
<feature type="domain" description="Methyltransferase" evidence="5">
    <location>
        <begin position="121"/>
        <end position="209"/>
    </location>
</feature>
<reference evidence="8" key="1">
    <citation type="submission" date="2016-10" db="EMBL/GenBank/DDBJ databases">
        <authorList>
            <person name="Varghese N."/>
            <person name="Submissions S."/>
        </authorList>
    </citation>
    <scope>NUCLEOTIDE SEQUENCE [LARGE SCALE GENOMIC DNA]</scope>
    <source>
        <strain evidence="8">DSM 13577</strain>
    </source>
</reference>
<evidence type="ECO:0000259" key="5">
    <source>
        <dbReference type="Pfam" id="PF13649"/>
    </source>
</evidence>
<comment type="function">
    <text evidence="4">Methylates the class 1 translation termination release factors RF1/PrfA and RF2/PrfB on the glutamine residue of the universally conserved GGQ motif.</text>
</comment>
<accession>A0A1I0BLP1</accession>
<comment type="similarity">
    <text evidence="4">Belongs to the protein N5-glutamine methyltransferase family. PrmC subfamily.</text>
</comment>
<dbReference type="PANTHER" id="PTHR18895:SF74">
    <property type="entry name" value="MTRF1L RELEASE FACTOR GLUTAMINE METHYLTRANSFERASE"/>
    <property type="match status" value="1"/>
</dbReference>
<comment type="caution">
    <text evidence="4">Lacks conserved residue(s) required for the propagation of feature annotation.</text>
</comment>
<sequence length="291" mass="33070">MIRNIKEALIWASSYLKKQGIENPYFESQLLLKKLLNIPLVKLTLQENQSLTEKQLKDYMGWVEKRGQGYPYAYIVKEKGFMGLDFYVDQRVLIPRPDTEILVEWAISYMELNKISDFKTVDVGTGSGAIGISLAKYTGKKIYAVDLSIDSLEVAKLNSERLEVADKIKFFHGNLLEPLKKENIEVDLVVSNLPYIPEREYQTLQREVKEFEPYTALIGGESGLEIYQELVKELPGTLKKGGALAIEIAYNQGQGAMELLQKGGFQKVYILKDLAGRQRVAVGENFLEENF</sequence>
<comment type="catalytic activity">
    <reaction evidence="4">
        <text>L-glutaminyl-[peptide chain release factor] + S-adenosyl-L-methionine = N(5)-methyl-L-glutaminyl-[peptide chain release factor] + S-adenosyl-L-homocysteine + H(+)</text>
        <dbReference type="Rhea" id="RHEA:42896"/>
        <dbReference type="Rhea" id="RHEA-COMP:10271"/>
        <dbReference type="Rhea" id="RHEA-COMP:10272"/>
        <dbReference type="ChEBI" id="CHEBI:15378"/>
        <dbReference type="ChEBI" id="CHEBI:30011"/>
        <dbReference type="ChEBI" id="CHEBI:57856"/>
        <dbReference type="ChEBI" id="CHEBI:59789"/>
        <dbReference type="ChEBI" id="CHEBI:61891"/>
        <dbReference type="EC" id="2.1.1.297"/>
    </reaction>
</comment>
<evidence type="ECO:0000259" key="6">
    <source>
        <dbReference type="Pfam" id="PF17827"/>
    </source>
</evidence>
<keyword evidence="3 4" id="KW-0949">S-adenosyl-L-methionine</keyword>
<proteinExistence type="inferred from homology"/>
<gene>
    <name evidence="4" type="primary">prmC</name>
    <name evidence="7" type="ORF">SAMN03080614_104317</name>
</gene>
<keyword evidence="2 4" id="KW-0808">Transferase</keyword>
<dbReference type="CDD" id="cd02440">
    <property type="entry name" value="AdoMet_MTases"/>
    <property type="match status" value="1"/>
</dbReference>
<dbReference type="NCBIfam" id="TIGR00536">
    <property type="entry name" value="hemK_fam"/>
    <property type="match status" value="1"/>
</dbReference>
<feature type="binding site" evidence="4">
    <location>
        <position position="192"/>
    </location>
    <ligand>
        <name>S-adenosyl-L-methionine</name>
        <dbReference type="ChEBI" id="CHEBI:59789"/>
    </ligand>
</feature>
<dbReference type="NCBIfam" id="TIGR03534">
    <property type="entry name" value="RF_mod_PrmC"/>
    <property type="match status" value="1"/>
</dbReference>
<dbReference type="Gene3D" id="3.40.50.150">
    <property type="entry name" value="Vaccinia Virus protein VP39"/>
    <property type="match status" value="1"/>
</dbReference>
<dbReference type="PANTHER" id="PTHR18895">
    <property type="entry name" value="HEMK METHYLTRANSFERASE"/>
    <property type="match status" value="1"/>
</dbReference>
<dbReference type="InterPro" id="IPR004556">
    <property type="entry name" value="HemK-like"/>
</dbReference>
<evidence type="ECO:0000256" key="4">
    <source>
        <dbReference type="HAMAP-Rule" id="MF_02126"/>
    </source>
</evidence>
<feature type="binding site" evidence="4">
    <location>
        <begin position="124"/>
        <end position="128"/>
    </location>
    <ligand>
        <name>S-adenosyl-L-methionine</name>
        <dbReference type="ChEBI" id="CHEBI:59789"/>
    </ligand>
</feature>
<dbReference type="STRING" id="1120990.SAMN03080614_104317"/>
<dbReference type="InterPro" id="IPR019874">
    <property type="entry name" value="RF_methyltr_PrmC"/>
</dbReference>
<keyword evidence="8" id="KW-1185">Reference proteome</keyword>
<evidence type="ECO:0000313" key="8">
    <source>
        <dbReference type="Proteomes" id="UP000243819"/>
    </source>
</evidence>
<dbReference type="InterPro" id="IPR040758">
    <property type="entry name" value="PrmC_N"/>
</dbReference>
<evidence type="ECO:0000256" key="2">
    <source>
        <dbReference type="ARBA" id="ARBA00022679"/>
    </source>
</evidence>
<protein>
    <recommendedName>
        <fullName evidence="4">Release factor glutamine methyltransferase</fullName>
        <shortName evidence="4">RF MTase</shortName>
        <ecNumber evidence="4">2.1.1.297</ecNumber>
    </recommendedName>
    <alternativeName>
        <fullName evidence="4">N5-glutamine methyltransferase PrmC</fullName>
    </alternativeName>
    <alternativeName>
        <fullName evidence="4">Protein-(glutamine-N5) MTase PrmC</fullName>
    </alternativeName>
    <alternativeName>
        <fullName evidence="4">Protein-glutamine N-methyltransferase PrmC</fullName>
    </alternativeName>
</protein>
<dbReference type="EC" id="2.1.1.297" evidence="4"/>
<dbReference type="AlphaFoldDB" id="A0A1I0BLP1"/>
<dbReference type="Pfam" id="PF13649">
    <property type="entry name" value="Methyltransf_25"/>
    <property type="match status" value="1"/>
</dbReference>
<dbReference type="OrthoDB" id="9800643at2"/>